<accession>A0A6L9LCL1</accession>
<protein>
    <submittedName>
        <fullName evidence="1">Trypsin-like serine protease</fullName>
    </submittedName>
</protein>
<dbReference type="PANTHER" id="PTHR22939:SF129">
    <property type="entry name" value="SERINE PROTEASE HTRA2, MITOCHONDRIAL"/>
    <property type="match status" value="1"/>
</dbReference>
<keyword evidence="1" id="KW-0378">Hydrolase</keyword>
<keyword evidence="1" id="KW-0645">Protease</keyword>
<keyword evidence="2" id="KW-1185">Reference proteome</keyword>
<dbReference type="AlphaFoldDB" id="A0A6L9LCL1"/>
<dbReference type="PROSITE" id="PS51257">
    <property type="entry name" value="PROKAR_LIPOPROTEIN"/>
    <property type="match status" value="1"/>
</dbReference>
<dbReference type="Pfam" id="PF13365">
    <property type="entry name" value="Trypsin_2"/>
    <property type="match status" value="1"/>
</dbReference>
<evidence type="ECO:0000313" key="1">
    <source>
        <dbReference type="EMBL" id="NDU96188.1"/>
    </source>
</evidence>
<reference evidence="1 2" key="1">
    <citation type="submission" date="2020-02" db="EMBL/GenBank/DDBJ databases">
        <title>Draft genome sequence of two Spirosoma agri KCTC 52727 and Spirosoma terrae KCTC 52035.</title>
        <authorList>
            <person name="Rojas J."/>
            <person name="Ambika Manirajan B."/>
            <person name="Suarez C."/>
            <person name="Ratering S."/>
            <person name="Schnell S."/>
        </authorList>
    </citation>
    <scope>NUCLEOTIDE SEQUENCE [LARGE SCALE GENOMIC DNA]</scope>
    <source>
        <strain evidence="1 2">KCTC 52035</strain>
    </source>
</reference>
<dbReference type="GO" id="GO:0006508">
    <property type="term" value="P:proteolysis"/>
    <property type="evidence" value="ECO:0007669"/>
    <property type="project" value="UniProtKB-KW"/>
</dbReference>
<sequence>MKLLVVLLSAASLLVIQSCGTQKMEVEDVVALTDTSVVVIHRYGTNNQSMLGAGFIIESSGLIATNYHVIKDAERIDVTLSNGQTYPVIGIVDFNYSDPGYPDFAILKIDAPTDLPALPLGDDKKLRPGESVVTIGNPIAYTHTPSDGIFAQLHRMDSINYVQITAPISPGNSGGPLLNRYGEVVGINMFHDRRGQNLNFAMSVQYLKDALTNHGHTVRFTVNDVLAMQKKRDNELFTALFTPAETVLHALPARLENVSA</sequence>
<organism evidence="1 2">
    <name type="scientific">Spirosoma terrae</name>
    <dbReference type="NCBI Taxonomy" id="1968276"/>
    <lineage>
        <taxon>Bacteria</taxon>
        <taxon>Pseudomonadati</taxon>
        <taxon>Bacteroidota</taxon>
        <taxon>Cytophagia</taxon>
        <taxon>Cytophagales</taxon>
        <taxon>Cytophagaceae</taxon>
        <taxon>Spirosoma</taxon>
    </lineage>
</organism>
<dbReference type="SUPFAM" id="SSF50494">
    <property type="entry name" value="Trypsin-like serine proteases"/>
    <property type="match status" value="1"/>
</dbReference>
<comment type="caution">
    <text evidence="1">The sequence shown here is derived from an EMBL/GenBank/DDBJ whole genome shotgun (WGS) entry which is preliminary data.</text>
</comment>
<dbReference type="Proteomes" id="UP000474175">
    <property type="component" value="Unassembled WGS sequence"/>
</dbReference>
<dbReference type="PANTHER" id="PTHR22939">
    <property type="entry name" value="SERINE PROTEASE FAMILY S1C HTRA-RELATED"/>
    <property type="match status" value="1"/>
</dbReference>
<dbReference type="GO" id="GO:0004252">
    <property type="term" value="F:serine-type endopeptidase activity"/>
    <property type="evidence" value="ECO:0007669"/>
    <property type="project" value="InterPro"/>
</dbReference>
<dbReference type="Gene3D" id="2.40.10.120">
    <property type="match status" value="1"/>
</dbReference>
<proteinExistence type="predicted"/>
<dbReference type="PRINTS" id="PR00834">
    <property type="entry name" value="PROTEASES2C"/>
</dbReference>
<dbReference type="InterPro" id="IPR001940">
    <property type="entry name" value="Peptidase_S1C"/>
</dbReference>
<dbReference type="RefSeq" id="WP_163949755.1">
    <property type="nucleotide sequence ID" value="NZ_JAAFZH010000006.1"/>
</dbReference>
<dbReference type="EMBL" id="JAAFZH010000006">
    <property type="protein sequence ID" value="NDU96188.1"/>
    <property type="molecule type" value="Genomic_DNA"/>
</dbReference>
<evidence type="ECO:0000313" key="2">
    <source>
        <dbReference type="Proteomes" id="UP000474175"/>
    </source>
</evidence>
<gene>
    <name evidence="1" type="ORF">GK108_15005</name>
</gene>
<dbReference type="InterPro" id="IPR009003">
    <property type="entry name" value="Peptidase_S1_PA"/>
</dbReference>
<name>A0A6L9LCL1_9BACT</name>